<dbReference type="SUPFAM" id="SSF46785">
    <property type="entry name" value="Winged helix' DNA-binding domain"/>
    <property type="match status" value="1"/>
</dbReference>
<protein>
    <submittedName>
        <fullName evidence="2">MarR family transcriptional regulator</fullName>
    </submittedName>
</protein>
<dbReference type="Gene3D" id="1.10.10.10">
    <property type="entry name" value="Winged helix-like DNA-binding domain superfamily/Winged helix DNA-binding domain"/>
    <property type="match status" value="1"/>
</dbReference>
<dbReference type="PROSITE" id="PS50995">
    <property type="entry name" value="HTH_MARR_2"/>
    <property type="match status" value="1"/>
</dbReference>
<dbReference type="Pfam" id="PF01047">
    <property type="entry name" value="MarR"/>
    <property type="match status" value="1"/>
</dbReference>
<dbReference type="RefSeq" id="WP_106514697.1">
    <property type="nucleotide sequence ID" value="NZ_PXYI01000007.1"/>
</dbReference>
<dbReference type="InterPro" id="IPR036390">
    <property type="entry name" value="WH_DNA-bd_sf"/>
</dbReference>
<dbReference type="InterPro" id="IPR039422">
    <property type="entry name" value="MarR/SlyA-like"/>
</dbReference>
<dbReference type="SMART" id="SM00347">
    <property type="entry name" value="HTH_MARR"/>
    <property type="match status" value="1"/>
</dbReference>
<dbReference type="InterPro" id="IPR036388">
    <property type="entry name" value="WH-like_DNA-bd_sf"/>
</dbReference>
<evidence type="ECO:0000259" key="1">
    <source>
        <dbReference type="PROSITE" id="PS50995"/>
    </source>
</evidence>
<accession>A0A2P7QIS7</accession>
<dbReference type="GO" id="GO:0003700">
    <property type="term" value="F:DNA-binding transcription factor activity"/>
    <property type="evidence" value="ECO:0007669"/>
    <property type="project" value="InterPro"/>
</dbReference>
<keyword evidence="3" id="KW-1185">Reference proteome</keyword>
<sequence>MPSNSLNAQFDSAGRAASEAMVDFDRRMAERLGLGYNDYRCLDLLLARGAMQAGELARAIGFTTGAVTGIVDRLVRAGFVERAVDSADLRRVVVTPVAAAANARVWPRLHNLDRRLEELHRSYSDKERAVLLDYLARLAEAMRIEAEAL</sequence>
<name>A0A2P7QIS7_9SPHN</name>
<reference evidence="2 3" key="1">
    <citation type="submission" date="2018-03" db="EMBL/GenBank/DDBJ databases">
        <title>The draft genome of Sphingosinicella sp. GL-C-18.</title>
        <authorList>
            <person name="Liu L."/>
            <person name="Li L."/>
            <person name="Liang L."/>
            <person name="Zhang X."/>
            <person name="Wang T."/>
        </authorList>
    </citation>
    <scope>NUCLEOTIDE SEQUENCE [LARGE SCALE GENOMIC DNA]</scope>
    <source>
        <strain evidence="2 3">GL-C-18</strain>
    </source>
</reference>
<evidence type="ECO:0000313" key="3">
    <source>
        <dbReference type="Proteomes" id="UP000241167"/>
    </source>
</evidence>
<gene>
    <name evidence="2" type="ORF">C7I55_19430</name>
</gene>
<dbReference type="PRINTS" id="PR00598">
    <property type="entry name" value="HTHMARR"/>
</dbReference>
<feature type="domain" description="HTH marR-type" evidence="1">
    <location>
        <begin position="3"/>
        <end position="140"/>
    </location>
</feature>
<dbReference type="OrthoDB" id="582199at2"/>
<dbReference type="AlphaFoldDB" id="A0A2P7QIS7"/>
<dbReference type="PANTHER" id="PTHR33164:SF106">
    <property type="entry name" value="TRANSCRIPTIONAL REGULATORY PROTEIN"/>
    <property type="match status" value="1"/>
</dbReference>
<dbReference type="Proteomes" id="UP000241167">
    <property type="component" value="Unassembled WGS sequence"/>
</dbReference>
<dbReference type="PANTHER" id="PTHR33164">
    <property type="entry name" value="TRANSCRIPTIONAL REGULATOR, MARR FAMILY"/>
    <property type="match status" value="1"/>
</dbReference>
<evidence type="ECO:0000313" key="2">
    <source>
        <dbReference type="EMBL" id="PSJ37885.1"/>
    </source>
</evidence>
<dbReference type="GO" id="GO:0006950">
    <property type="term" value="P:response to stress"/>
    <property type="evidence" value="ECO:0007669"/>
    <property type="project" value="TreeGrafter"/>
</dbReference>
<comment type="caution">
    <text evidence="2">The sequence shown here is derived from an EMBL/GenBank/DDBJ whole genome shotgun (WGS) entry which is preliminary data.</text>
</comment>
<dbReference type="InterPro" id="IPR000835">
    <property type="entry name" value="HTH_MarR-typ"/>
</dbReference>
<proteinExistence type="predicted"/>
<dbReference type="EMBL" id="PXYI01000007">
    <property type="protein sequence ID" value="PSJ37885.1"/>
    <property type="molecule type" value="Genomic_DNA"/>
</dbReference>
<organism evidence="2 3">
    <name type="scientific">Allosphingosinicella deserti</name>
    <dbReference type="NCBI Taxonomy" id="2116704"/>
    <lineage>
        <taxon>Bacteria</taxon>
        <taxon>Pseudomonadati</taxon>
        <taxon>Pseudomonadota</taxon>
        <taxon>Alphaproteobacteria</taxon>
        <taxon>Sphingomonadales</taxon>
        <taxon>Sphingomonadaceae</taxon>
        <taxon>Allosphingosinicella</taxon>
    </lineage>
</organism>